<keyword evidence="2" id="KW-1185">Reference proteome</keyword>
<name>A0ABP9WDJ4_9MICO</name>
<dbReference type="Gene3D" id="3.40.50.2020">
    <property type="match status" value="1"/>
</dbReference>
<dbReference type="SUPFAM" id="SSF53271">
    <property type="entry name" value="PRTase-like"/>
    <property type="match status" value="1"/>
</dbReference>
<dbReference type="GO" id="GO:0016740">
    <property type="term" value="F:transferase activity"/>
    <property type="evidence" value="ECO:0007669"/>
    <property type="project" value="UniProtKB-KW"/>
</dbReference>
<organism evidence="1 2">
    <name type="scientific">Demequina sediminis</name>
    <dbReference type="NCBI Taxonomy" id="1930058"/>
    <lineage>
        <taxon>Bacteria</taxon>
        <taxon>Bacillati</taxon>
        <taxon>Actinomycetota</taxon>
        <taxon>Actinomycetes</taxon>
        <taxon>Micrococcales</taxon>
        <taxon>Demequinaceae</taxon>
        <taxon>Demequina</taxon>
    </lineage>
</organism>
<evidence type="ECO:0000313" key="2">
    <source>
        <dbReference type="Proteomes" id="UP001426770"/>
    </source>
</evidence>
<gene>
    <name evidence="1" type="ORF">Lsed01_00138</name>
</gene>
<dbReference type="RefSeq" id="WP_286215766.1">
    <property type="nucleotide sequence ID" value="NZ_AP027736.1"/>
</dbReference>
<dbReference type="InterPro" id="IPR029057">
    <property type="entry name" value="PRTase-like"/>
</dbReference>
<evidence type="ECO:0000313" key="1">
    <source>
        <dbReference type="EMBL" id="GAA5517729.1"/>
    </source>
</evidence>
<dbReference type="Proteomes" id="UP001426770">
    <property type="component" value="Unassembled WGS sequence"/>
</dbReference>
<proteinExistence type="predicted"/>
<sequence>MRPALPLGGRTAIVVDDGIATGGTARAAALVARAKGATRVILAAGVAAPDSLAALMRDGSVDHALAAVIPDALHSVGEWYEDFAQTPDDEVVRLLTLGLGDS</sequence>
<reference evidence="1 2" key="1">
    <citation type="submission" date="2024-02" db="EMBL/GenBank/DDBJ databases">
        <title>Lysinimicrobium sediminis NBRC 112286.</title>
        <authorList>
            <person name="Ichikawa N."/>
            <person name="Katano-Makiyama Y."/>
            <person name="Hidaka K."/>
        </authorList>
    </citation>
    <scope>NUCLEOTIDE SEQUENCE [LARGE SCALE GENOMIC DNA]</scope>
    <source>
        <strain evidence="1 2">NBRC 112286</strain>
    </source>
</reference>
<protein>
    <submittedName>
        <fullName evidence="1">Phosphoribosyl transferase Rv0571c</fullName>
    </submittedName>
</protein>
<accession>A0ABP9WDJ4</accession>
<dbReference type="EMBL" id="BAABRR010000001">
    <property type="protein sequence ID" value="GAA5517729.1"/>
    <property type="molecule type" value="Genomic_DNA"/>
</dbReference>
<comment type="caution">
    <text evidence="1">The sequence shown here is derived from an EMBL/GenBank/DDBJ whole genome shotgun (WGS) entry which is preliminary data.</text>
</comment>
<keyword evidence="1" id="KW-0808">Transferase</keyword>